<dbReference type="PATRIC" id="fig|1526658.3.peg.2179"/>
<gene>
    <name evidence="1" type="ORF">AE618_07525</name>
</gene>
<reference evidence="1 2" key="1">
    <citation type="submission" date="2015-07" db="EMBL/GenBank/DDBJ databases">
        <title>Whole genome sequencing of Bosea vaviloviae isolated from cave pool.</title>
        <authorList>
            <person name="Tan N.E.H."/>
            <person name="Lee Y.P."/>
            <person name="Gan H.M."/>
            <person name="Barton H."/>
            <person name="Savka M.A."/>
        </authorList>
    </citation>
    <scope>NUCLEOTIDE SEQUENCE [LARGE SCALE GENOMIC DNA]</scope>
    <source>
        <strain evidence="1 2">SD260</strain>
    </source>
</reference>
<dbReference type="SUPFAM" id="SSF117856">
    <property type="entry name" value="AF0104/ALDC/Ptd012-like"/>
    <property type="match status" value="1"/>
</dbReference>
<dbReference type="UniPathway" id="UPA00626">
    <property type="reaction ID" value="UER00678"/>
</dbReference>
<evidence type="ECO:0000313" key="1">
    <source>
        <dbReference type="EMBL" id="KPH81587.1"/>
    </source>
</evidence>
<accession>A0A0N1FJ90</accession>
<dbReference type="AlphaFoldDB" id="A0A0N1FJ90"/>
<sequence>MAGLTGEIVVVDGRILVSRGSDPQGRTSPAQTSDAAVLYAGAVVESWHERIVPNTMTRAVFERFVEVSAIEIGLSRDAPFAFRLEGILPSLTWHVVTGQAASAAATLGHGAGYGGTHANKHAGMHVHKESGSTGMLVGIYSGAALEGVVSHPNERFHLHVVDKSLTRSGHVDDYTVSAGAVLYLPRAR</sequence>
<name>A0A0N1FJ90_9HYPH</name>
<dbReference type="GO" id="GO:0047605">
    <property type="term" value="F:acetolactate decarboxylase activity"/>
    <property type="evidence" value="ECO:0007669"/>
    <property type="project" value="InterPro"/>
</dbReference>
<protein>
    <submittedName>
        <fullName evidence="1">Uncharacterized protein</fullName>
    </submittedName>
</protein>
<dbReference type="EMBL" id="LGSZ01000028">
    <property type="protein sequence ID" value="KPH81587.1"/>
    <property type="molecule type" value="Genomic_DNA"/>
</dbReference>
<evidence type="ECO:0000313" key="2">
    <source>
        <dbReference type="Proteomes" id="UP000037822"/>
    </source>
</evidence>
<dbReference type="Gene3D" id="3.30.1330.80">
    <property type="entry name" value="Hypothetical protein, similar to alpha- acetolactate decarboxylase, domain 2"/>
    <property type="match status" value="1"/>
</dbReference>
<keyword evidence="2" id="KW-1185">Reference proteome</keyword>
<organism evidence="1 2">
    <name type="scientific">Bosea vaviloviae</name>
    <dbReference type="NCBI Taxonomy" id="1526658"/>
    <lineage>
        <taxon>Bacteria</taxon>
        <taxon>Pseudomonadati</taxon>
        <taxon>Pseudomonadota</taxon>
        <taxon>Alphaproteobacteria</taxon>
        <taxon>Hyphomicrobiales</taxon>
        <taxon>Boseaceae</taxon>
        <taxon>Bosea</taxon>
    </lineage>
</organism>
<dbReference type="Pfam" id="PF03306">
    <property type="entry name" value="AAL_decarboxy"/>
    <property type="match status" value="1"/>
</dbReference>
<dbReference type="InterPro" id="IPR005128">
    <property type="entry name" value="Acetolactate_a_deCO2ase"/>
</dbReference>
<dbReference type="Proteomes" id="UP000037822">
    <property type="component" value="Unassembled WGS sequence"/>
</dbReference>
<proteinExistence type="predicted"/>
<comment type="caution">
    <text evidence="1">The sequence shown here is derived from an EMBL/GenBank/DDBJ whole genome shotgun (WGS) entry which is preliminary data.</text>
</comment>
<dbReference type="GO" id="GO:0045151">
    <property type="term" value="P:acetoin biosynthetic process"/>
    <property type="evidence" value="ECO:0007669"/>
    <property type="project" value="InterPro"/>
</dbReference>